<evidence type="ECO:0000313" key="6">
    <source>
        <dbReference type="Proteomes" id="UP001209317"/>
    </source>
</evidence>
<keyword evidence="3" id="KW-0812">Transmembrane</keyword>
<dbReference type="GO" id="GO:0006355">
    <property type="term" value="P:regulation of DNA-templated transcription"/>
    <property type="evidence" value="ECO:0007669"/>
    <property type="project" value="InterPro"/>
</dbReference>
<dbReference type="PANTHER" id="PTHR43547">
    <property type="entry name" value="TWO-COMPONENT HISTIDINE KINASE"/>
    <property type="match status" value="1"/>
</dbReference>
<evidence type="ECO:0000256" key="3">
    <source>
        <dbReference type="SAM" id="Phobius"/>
    </source>
</evidence>
<gene>
    <name evidence="5" type="ORF">OD355_06500</name>
</gene>
<dbReference type="InterPro" id="IPR016032">
    <property type="entry name" value="Sig_transdc_resp-reg_C-effctor"/>
</dbReference>
<dbReference type="AlphaFoldDB" id="A0AAE3IL02"/>
<dbReference type="InterPro" id="IPR000792">
    <property type="entry name" value="Tscrpt_reg_LuxR_C"/>
</dbReference>
<dbReference type="InterPro" id="IPR011047">
    <property type="entry name" value="Quinoprotein_ADH-like_sf"/>
</dbReference>
<keyword evidence="6" id="KW-1185">Reference proteome</keyword>
<dbReference type="Pfam" id="PF00196">
    <property type="entry name" value="GerE"/>
    <property type="match status" value="1"/>
</dbReference>
<dbReference type="InterPro" id="IPR011123">
    <property type="entry name" value="Y_Y_Y"/>
</dbReference>
<organism evidence="5 6">
    <name type="scientific">Haoranjiania flava</name>
    <dbReference type="NCBI Taxonomy" id="1856322"/>
    <lineage>
        <taxon>Bacteria</taxon>
        <taxon>Pseudomonadati</taxon>
        <taxon>Bacteroidota</taxon>
        <taxon>Chitinophagia</taxon>
        <taxon>Chitinophagales</taxon>
        <taxon>Chitinophagaceae</taxon>
        <taxon>Haoranjiania</taxon>
    </lineage>
</organism>
<evidence type="ECO:0000259" key="4">
    <source>
        <dbReference type="SMART" id="SM00421"/>
    </source>
</evidence>
<dbReference type="Gene3D" id="2.130.10.10">
    <property type="entry name" value="YVTN repeat-like/Quinoprotein amine dehydrogenase"/>
    <property type="match status" value="3"/>
</dbReference>
<dbReference type="GO" id="GO:0003677">
    <property type="term" value="F:DNA binding"/>
    <property type="evidence" value="ECO:0007669"/>
    <property type="project" value="InterPro"/>
</dbReference>
<name>A0AAE3IL02_9BACT</name>
<dbReference type="SMART" id="SM00421">
    <property type="entry name" value="HTH_LUXR"/>
    <property type="match status" value="1"/>
</dbReference>
<feature type="coiled-coil region" evidence="2">
    <location>
        <begin position="798"/>
        <end position="860"/>
    </location>
</feature>
<dbReference type="InterPro" id="IPR013783">
    <property type="entry name" value="Ig-like_fold"/>
</dbReference>
<keyword evidence="1" id="KW-0597">Phosphoprotein</keyword>
<dbReference type="SUPFAM" id="SSF50998">
    <property type="entry name" value="Quinoprotein alcohol dehydrogenase-like"/>
    <property type="match status" value="1"/>
</dbReference>
<dbReference type="SUPFAM" id="SSF46894">
    <property type="entry name" value="C-terminal effector domain of the bipartite response regulators"/>
    <property type="match status" value="1"/>
</dbReference>
<protein>
    <recommendedName>
        <fullName evidence="4">HTH luxR-type domain-containing protein</fullName>
    </recommendedName>
</protein>
<dbReference type="EMBL" id="JAOTPL010000007">
    <property type="protein sequence ID" value="MCU7694162.1"/>
    <property type="molecule type" value="Genomic_DNA"/>
</dbReference>
<dbReference type="GO" id="GO:0000155">
    <property type="term" value="F:phosphorelay sensor kinase activity"/>
    <property type="evidence" value="ECO:0007669"/>
    <property type="project" value="TreeGrafter"/>
</dbReference>
<dbReference type="Gene3D" id="1.10.10.10">
    <property type="entry name" value="Winged helix-like DNA-binding domain superfamily/Winged helix DNA-binding domain"/>
    <property type="match status" value="1"/>
</dbReference>
<feature type="transmembrane region" description="Helical" evidence="3">
    <location>
        <begin position="748"/>
        <end position="774"/>
    </location>
</feature>
<dbReference type="Proteomes" id="UP001209317">
    <property type="component" value="Unassembled WGS sequence"/>
</dbReference>
<evidence type="ECO:0000313" key="5">
    <source>
        <dbReference type="EMBL" id="MCU7694162.1"/>
    </source>
</evidence>
<accession>A0AAE3IL02</accession>
<dbReference type="PANTHER" id="PTHR43547:SF2">
    <property type="entry name" value="HYBRID SIGNAL TRANSDUCTION HISTIDINE KINASE C"/>
    <property type="match status" value="1"/>
</dbReference>
<reference evidence="5" key="1">
    <citation type="submission" date="2022-10" db="EMBL/GenBank/DDBJ databases">
        <authorList>
            <person name="Kim H.S."/>
            <person name="Kim J.-S."/>
            <person name="Suh M.K."/>
            <person name="Eom M.K."/>
            <person name="Lee J.-S."/>
        </authorList>
    </citation>
    <scope>NUCLEOTIDE SEQUENCE</scope>
    <source>
        <strain evidence="5">LIP-5</strain>
    </source>
</reference>
<dbReference type="InterPro" id="IPR036388">
    <property type="entry name" value="WH-like_DNA-bd_sf"/>
</dbReference>
<sequence length="962" mass="110611">MQRVMILFALLLLNTKQVSPQNTIGIPKIINFSHEQMSAGTQNWAIDQDRFGTMYVANNRGLITYNGKEWKLFRLPHKTIARSVLVHSSGKIFVGGQDEFGYFFPDESGTLKFHSLNQLVPDNEKEFGDVWNIVAQNHIVFFRTGSRIFVYDGKYIKSYEAKTGSEWANMSSCFGKIYACDFQNTLFQYISGKFLPAASSTSGIGNVRNILEYGKDSMMITTLKSGIFIYTGSKFYQLPIDKKIISSQIYSSAKINDEMYALGTVSNGVYFINKNGYTIRHISASNGLSNNIVLSVFIDKEKNIWTGLDDGLSLINSNSAFQYIHVGVNSTIASYAINVFKNNLYIGTSDGLFFSKLTKPAKEDLSFSQGSFEKIPGTDGQVWSLESIGNKLFMGHHEGAFIIDKELTSIFHNGAWIFRKLPGKNIVTGSYKGLYFIKGQDSNLSIFNHYHQDVESLRFVEIDSVNRTIWASHPIRGIYKFSTDSSLQQIRSMELLDSKAGLPSDLENFVFKIDSRVIFATQKGIYLYNFKTKRFSPHPEFIFNVGKMPIFYLRQDSDNKIWFVTDNKVAVLDRRMNKVTFLPELTDKLVAGFNYIYPLNNKNIFFGSNSGVIHLNYDLYNALESSPEILFNKIISIGAGKDSLIHNGYFISNHIITAKQAEENIPELPPNNNSIHFEYASSNYINNSNVQYAYKLEGFDTEWSEWSVKNEKDYTNLPHGRYIFKVKAKNNLRKESPEIAYSFSIRPFWYQTVLANIIYAIFFILAIFAVIRGVRRKLIRERKKFEKEQQQMKYLHELEIEHNEREIINLKNQNLETEIKYKNKELATITMNLYKRSRLLTKLREDITSASKKLSEKEQRKDLTKVIKLISETEKQNNDWEQFSMHFDDVHNNFLKRMKENYPELTPADLKICAYLKINLSSKEIAQILSISLKGVEIARYRLRKKLNLPTGVNLVSFLNEV</sequence>
<dbReference type="Gene3D" id="2.60.40.10">
    <property type="entry name" value="Immunoglobulins"/>
    <property type="match status" value="1"/>
</dbReference>
<evidence type="ECO:0000256" key="1">
    <source>
        <dbReference type="ARBA" id="ARBA00022553"/>
    </source>
</evidence>
<keyword evidence="3" id="KW-1133">Transmembrane helix</keyword>
<proteinExistence type="predicted"/>
<keyword evidence="3" id="KW-0472">Membrane</keyword>
<dbReference type="SUPFAM" id="SSF50969">
    <property type="entry name" value="YVTN repeat-like/Quinoprotein amine dehydrogenase"/>
    <property type="match status" value="1"/>
</dbReference>
<keyword evidence="2" id="KW-0175">Coiled coil</keyword>
<comment type="caution">
    <text evidence="5">The sequence shown here is derived from an EMBL/GenBank/DDBJ whole genome shotgun (WGS) entry which is preliminary data.</text>
</comment>
<dbReference type="InterPro" id="IPR015943">
    <property type="entry name" value="WD40/YVTN_repeat-like_dom_sf"/>
</dbReference>
<dbReference type="InterPro" id="IPR011044">
    <property type="entry name" value="Quino_amine_DH_bsu"/>
</dbReference>
<feature type="domain" description="HTH luxR-type" evidence="4">
    <location>
        <begin position="902"/>
        <end position="959"/>
    </location>
</feature>
<dbReference type="RefSeq" id="WP_263037648.1">
    <property type="nucleotide sequence ID" value="NZ_JAOTPL010000007.1"/>
</dbReference>
<dbReference type="Pfam" id="PF07495">
    <property type="entry name" value="Y_Y_Y"/>
    <property type="match status" value="1"/>
</dbReference>
<evidence type="ECO:0000256" key="2">
    <source>
        <dbReference type="SAM" id="Coils"/>
    </source>
</evidence>